<sequence length="511" mass="56805">MRLPGYVLAEKRRFPDDCLWLRGMLPLKYLPVAPSGDLEVVKTGVFLTSSQVVADGLVVATDASGGKFTKDPRLRRVSWSVVVGIRPTWVKSHLTSREFEIRFGFSQLWRQKANQCADELAGKRAATIPPVAGRKVQDLDRLVTRICDYLASRAVVVLKHASKDDFVPRSQRQEPQPPKGPNKRQLLLAKVDVPEAVGLGFHAFWAAGLTRKWFPFLGQVHVKPGWQGRLRRSRPAGSRPLLARAAPTNGRGEVVALYGDDQQEGAPLPEEAEESPWGRRQRMRREAQDFTPGVHAAGEAASYIKRPTSPRHFLPPELTLTWDPIRQVVMEARVLTRLGWGQSRVGYQLSQALVLKLTDDASLNGPEIDMARRFPRLMAPILTSGSMWIGLGPEGEPGAGLHRFLYHVQEHRSQARDWLQENAANGLRVHSYLLATLATLVHLYACGVDAKDVGISNLSHRPLGTRVVPLPAFIDANNWGPSHGRYATPLDLWGKKFAGYAPPRPRRTPTG</sequence>
<feature type="region of interest" description="Disordered" evidence="1">
    <location>
        <begin position="166"/>
        <end position="185"/>
    </location>
</feature>
<proteinExistence type="predicted"/>
<evidence type="ECO:0000313" key="3">
    <source>
        <dbReference type="Proteomes" id="UP000604046"/>
    </source>
</evidence>
<dbReference type="EMBL" id="CAJNDS010001546">
    <property type="protein sequence ID" value="CAE7264429.1"/>
    <property type="molecule type" value="Genomic_DNA"/>
</dbReference>
<evidence type="ECO:0000256" key="1">
    <source>
        <dbReference type="SAM" id="MobiDB-lite"/>
    </source>
</evidence>
<accession>A0A812MQE5</accession>
<dbReference type="OrthoDB" id="407233at2759"/>
<dbReference type="AlphaFoldDB" id="A0A812MQE5"/>
<gene>
    <name evidence="2" type="ORF">SNAT2548_LOCUS13925</name>
</gene>
<keyword evidence="3" id="KW-1185">Reference proteome</keyword>
<dbReference type="Proteomes" id="UP000604046">
    <property type="component" value="Unassembled WGS sequence"/>
</dbReference>
<protein>
    <submittedName>
        <fullName evidence="2">Uncharacterized protein</fullName>
    </submittedName>
</protein>
<evidence type="ECO:0000313" key="2">
    <source>
        <dbReference type="EMBL" id="CAE7264429.1"/>
    </source>
</evidence>
<reference evidence="2" key="1">
    <citation type="submission" date="2021-02" db="EMBL/GenBank/DDBJ databases">
        <authorList>
            <person name="Dougan E. K."/>
            <person name="Rhodes N."/>
            <person name="Thang M."/>
            <person name="Chan C."/>
        </authorList>
    </citation>
    <scope>NUCLEOTIDE SEQUENCE</scope>
</reference>
<name>A0A812MQE5_9DINO</name>
<organism evidence="2 3">
    <name type="scientific">Symbiodinium natans</name>
    <dbReference type="NCBI Taxonomy" id="878477"/>
    <lineage>
        <taxon>Eukaryota</taxon>
        <taxon>Sar</taxon>
        <taxon>Alveolata</taxon>
        <taxon>Dinophyceae</taxon>
        <taxon>Suessiales</taxon>
        <taxon>Symbiodiniaceae</taxon>
        <taxon>Symbiodinium</taxon>
    </lineage>
</organism>
<comment type="caution">
    <text evidence="2">The sequence shown here is derived from an EMBL/GenBank/DDBJ whole genome shotgun (WGS) entry which is preliminary data.</text>
</comment>